<gene>
    <name evidence="2" type="ORF">SAMN04488514_10160</name>
</gene>
<feature type="transmembrane region" description="Helical" evidence="1">
    <location>
        <begin position="92"/>
        <end position="114"/>
    </location>
</feature>
<reference evidence="2 3" key="1">
    <citation type="submission" date="2016-10" db="EMBL/GenBank/DDBJ databases">
        <authorList>
            <person name="de Groot N.N."/>
        </authorList>
    </citation>
    <scope>NUCLEOTIDE SEQUENCE [LARGE SCALE GENOMIC DNA]</scope>
    <source>
        <strain evidence="2 3">DSM 19886</strain>
    </source>
</reference>
<keyword evidence="1" id="KW-1133">Transmembrane helix</keyword>
<dbReference type="STRING" id="192904.SAMN04488514_10160"/>
<evidence type="ECO:0000313" key="3">
    <source>
        <dbReference type="Proteomes" id="UP000199440"/>
    </source>
</evidence>
<organism evidence="2 3">
    <name type="scientific">Kriegella aquimaris</name>
    <dbReference type="NCBI Taxonomy" id="192904"/>
    <lineage>
        <taxon>Bacteria</taxon>
        <taxon>Pseudomonadati</taxon>
        <taxon>Bacteroidota</taxon>
        <taxon>Flavobacteriia</taxon>
        <taxon>Flavobacteriales</taxon>
        <taxon>Flavobacteriaceae</taxon>
        <taxon>Kriegella</taxon>
    </lineage>
</organism>
<keyword evidence="1" id="KW-0812">Transmembrane</keyword>
<feature type="transmembrane region" description="Helical" evidence="1">
    <location>
        <begin position="126"/>
        <end position="144"/>
    </location>
</feature>
<accession>A0A1G9IAG7</accession>
<keyword evidence="1" id="KW-0472">Membrane</keyword>
<dbReference type="RefSeq" id="WP_089884125.1">
    <property type="nucleotide sequence ID" value="NZ_FNGV01000001.1"/>
</dbReference>
<feature type="transmembrane region" description="Helical" evidence="1">
    <location>
        <begin position="63"/>
        <end position="80"/>
    </location>
</feature>
<feature type="transmembrane region" description="Helical" evidence="1">
    <location>
        <begin position="33"/>
        <end position="51"/>
    </location>
</feature>
<evidence type="ECO:0000313" key="2">
    <source>
        <dbReference type="EMBL" id="SDL22258.1"/>
    </source>
</evidence>
<dbReference type="EMBL" id="FNGV01000001">
    <property type="protein sequence ID" value="SDL22258.1"/>
    <property type="molecule type" value="Genomic_DNA"/>
</dbReference>
<dbReference type="Proteomes" id="UP000199440">
    <property type="component" value="Unassembled WGS sequence"/>
</dbReference>
<dbReference type="AlphaFoldDB" id="A0A1G9IAG7"/>
<proteinExistence type="predicted"/>
<keyword evidence="3" id="KW-1185">Reference proteome</keyword>
<feature type="transmembrane region" description="Helical" evidence="1">
    <location>
        <begin position="156"/>
        <end position="175"/>
    </location>
</feature>
<protein>
    <submittedName>
        <fullName evidence="2">Uncharacterized protein</fullName>
    </submittedName>
</protein>
<sequence length="226" mass="26366">MLELPFYIYFIFSVAVFFTFMVFLSAANYGRNVLIVVFSWVMIQGLLAYFGYYSDISKEPAKFLLGVPPTLLCIIVLFLSKKGRLWINTLNLKTLTLVHIVRIPVEIVLYWLFLFEKVPELMTFEGRNFDILAGLTAPIIYYFGFVKKKLDRKFIVIWNGLGLLLLMNIVINAILSAPLPFQQFAFDQPNIAIFYFPFIWSPIFIVPVVLFAHMVAIQRFFKKELW</sequence>
<evidence type="ECO:0000256" key="1">
    <source>
        <dbReference type="SAM" id="Phobius"/>
    </source>
</evidence>
<name>A0A1G9IAG7_9FLAO</name>
<feature type="transmembrane region" description="Helical" evidence="1">
    <location>
        <begin position="6"/>
        <end position="26"/>
    </location>
</feature>
<dbReference type="OrthoDB" id="675847at2"/>
<feature type="transmembrane region" description="Helical" evidence="1">
    <location>
        <begin position="195"/>
        <end position="217"/>
    </location>
</feature>